<evidence type="ECO:0000313" key="4">
    <source>
        <dbReference type="Proteomes" id="UP000825483"/>
    </source>
</evidence>
<feature type="domain" description="PG-1098 ferredoxin-like" evidence="2">
    <location>
        <begin position="383"/>
        <end position="426"/>
    </location>
</feature>
<proteinExistence type="predicted"/>
<dbReference type="AlphaFoldDB" id="A0A9R1CC71"/>
<dbReference type="InterPro" id="IPR029063">
    <property type="entry name" value="SAM-dependent_MTases_sf"/>
</dbReference>
<dbReference type="EMBL" id="BPUB01000002">
    <property type="protein sequence ID" value="GJG59905.1"/>
    <property type="molecule type" value="Genomic_DNA"/>
</dbReference>
<dbReference type="RefSeq" id="WP_223926805.1">
    <property type="nucleotide sequence ID" value="NZ_BPTU01000002.1"/>
</dbReference>
<dbReference type="GO" id="GO:0032259">
    <property type="term" value="P:methylation"/>
    <property type="evidence" value="ECO:0007669"/>
    <property type="project" value="UniProtKB-KW"/>
</dbReference>
<evidence type="ECO:0000259" key="1">
    <source>
        <dbReference type="Pfam" id="PF18096"/>
    </source>
</evidence>
<keyword evidence="3" id="KW-0808">Transferase</keyword>
<dbReference type="GeneID" id="72466051"/>
<gene>
    <name evidence="3" type="ORF">PRLR5076_27560</name>
</gene>
<dbReference type="Pfam" id="PF22013">
    <property type="entry name" value="PG_1098_Fer"/>
    <property type="match status" value="1"/>
</dbReference>
<dbReference type="InterPro" id="IPR054168">
    <property type="entry name" value="PG_1098_Fer"/>
</dbReference>
<evidence type="ECO:0000259" key="2">
    <source>
        <dbReference type="Pfam" id="PF22013"/>
    </source>
</evidence>
<protein>
    <submittedName>
        <fullName evidence="3">DNA methyltransferase</fullName>
    </submittedName>
</protein>
<dbReference type="Gene3D" id="1.10.10.1110">
    <property type="entry name" value="Methyltransferase PG1098, N-terminal domain"/>
    <property type="match status" value="1"/>
</dbReference>
<accession>A0A9R1CC71</accession>
<comment type="caution">
    <text evidence="3">The sequence shown here is derived from an EMBL/GenBank/DDBJ whole genome shotgun (WGS) entry which is preliminary data.</text>
</comment>
<name>A0A9R1CC71_9BACT</name>
<dbReference type="Gene3D" id="3.40.50.150">
    <property type="entry name" value="Vaccinia Virus protein VP39"/>
    <property type="match status" value="1"/>
</dbReference>
<keyword evidence="3" id="KW-0489">Methyltransferase</keyword>
<keyword evidence="4" id="KW-1185">Reference proteome</keyword>
<dbReference type="InterPro" id="IPR041497">
    <property type="entry name" value="Thump-like"/>
</dbReference>
<feature type="domain" description="THUMP-like" evidence="1">
    <location>
        <begin position="427"/>
        <end position="498"/>
    </location>
</feature>
<dbReference type="SUPFAM" id="SSF53335">
    <property type="entry name" value="S-adenosyl-L-methionine-dependent methyltransferases"/>
    <property type="match status" value="1"/>
</dbReference>
<sequence>MELIDDNTRKFILDHRNDDVRRLALAADKYSGVDVRMAVDQIQGWQTARRKLPSWAATDGIVYPPHLNMEQCSSETTATYKRMVAADDGNGPHGILVDLTGGFGVDFSFLSRAFRRAVYVERNESLCTIARHNFRMLGMDNAAVVNADSSDVAFIEGLPGIIEEQFHSADGKSSAEKGTEDTNDEVDSGVQNHIERLAKVPESATAKADNEVTVFLDPARRDSYGRKMVSIRDCEPDVLALLPALSRFTSTLILKLSPMLDWHEAVREINAVGCVVAVDKANMVPEDDANADGVGPTKDGKSLFTVSSVHIVAVRNECKELLIVAKNDRQKTLYGGCEHDCEPKMYCVDDGNVFSCSLKEAMEHSAVALATLPKGDGGDVTTYLYVPNSAVMKAGCFHVLASHYAVDGVGPNSHLFVSGRMIDGFPGRVFRIIAVSSMNKRELKRSLAGVKHANIATRNFPMSVEVLRKRLKVTDGGDVYIFATTVADGSHVLIITKKAT</sequence>
<organism evidence="3 4">
    <name type="scientific">Prevotella lacticifex</name>
    <dbReference type="NCBI Taxonomy" id="2854755"/>
    <lineage>
        <taxon>Bacteria</taxon>
        <taxon>Pseudomonadati</taxon>
        <taxon>Bacteroidota</taxon>
        <taxon>Bacteroidia</taxon>
        <taxon>Bacteroidales</taxon>
        <taxon>Prevotellaceae</taxon>
        <taxon>Prevotella</taxon>
    </lineage>
</organism>
<dbReference type="GO" id="GO:0008168">
    <property type="term" value="F:methyltransferase activity"/>
    <property type="evidence" value="ECO:0007669"/>
    <property type="project" value="UniProtKB-KW"/>
</dbReference>
<evidence type="ECO:0000313" key="3">
    <source>
        <dbReference type="EMBL" id="GJG59905.1"/>
    </source>
</evidence>
<dbReference type="Proteomes" id="UP000825483">
    <property type="component" value="Unassembled WGS sequence"/>
</dbReference>
<reference evidence="3" key="1">
    <citation type="journal article" date="2022" name="Int. J. Syst. Evol. Microbiol.">
        <title>Prevotella lacticifex sp. nov., isolated from the rumen of cows.</title>
        <authorList>
            <person name="Shinkai T."/>
            <person name="Ikeyama N."/>
            <person name="Kumagai M."/>
            <person name="Ohmori H."/>
            <person name="Sakamoto M."/>
            <person name="Ohkuma M."/>
            <person name="Mitsumori M."/>
        </authorList>
    </citation>
    <scope>NUCLEOTIDE SEQUENCE</scope>
    <source>
        <strain evidence="3">R5076</strain>
    </source>
</reference>
<dbReference type="Pfam" id="PF18096">
    <property type="entry name" value="Thump_like"/>
    <property type="match status" value="1"/>
</dbReference>